<reference evidence="2 3" key="1">
    <citation type="submission" date="2022-09" db="EMBL/GenBank/DDBJ databases">
        <authorList>
            <person name="Palmer J.M."/>
        </authorList>
    </citation>
    <scope>NUCLEOTIDE SEQUENCE [LARGE SCALE GENOMIC DNA]</scope>
    <source>
        <strain evidence="2 3">DSM 7382</strain>
    </source>
</reference>
<evidence type="ECO:0000313" key="3">
    <source>
        <dbReference type="Proteomes" id="UP001385951"/>
    </source>
</evidence>
<keyword evidence="3" id="KW-1185">Reference proteome</keyword>
<feature type="coiled-coil region" evidence="1">
    <location>
        <begin position="19"/>
        <end position="46"/>
    </location>
</feature>
<evidence type="ECO:0000256" key="1">
    <source>
        <dbReference type="SAM" id="Coils"/>
    </source>
</evidence>
<accession>A0AAW0G7J6</accession>
<feature type="coiled-coil region" evidence="1">
    <location>
        <begin position="133"/>
        <end position="160"/>
    </location>
</feature>
<dbReference type="Proteomes" id="UP001385951">
    <property type="component" value="Unassembled WGS sequence"/>
</dbReference>
<comment type="caution">
    <text evidence="2">The sequence shown here is derived from an EMBL/GenBank/DDBJ whole genome shotgun (WGS) entry which is preliminary data.</text>
</comment>
<proteinExistence type="predicted"/>
<keyword evidence="1" id="KW-0175">Coiled coil</keyword>
<dbReference type="AlphaFoldDB" id="A0AAW0G7J6"/>
<evidence type="ECO:0000313" key="2">
    <source>
        <dbReference type="EMBL" id="KAK7688676.1"/>
    </source>
</evidence>
<gene>
    <name evidence="2" type="ORF">QCA50_008214</name>
</gene>
<organism evidence="2 3">
    <name type="scientific">Cerrena zonata</name>
    <dbReference type="NCBI Taxonomy" id="2478898"/>
    <lineage>
        <taxon>Eukaryota</taxon>
        <taxon>Fungi</taxon>
        <taxon>Dikarya</taxon>
        <taxon>Basidiomycota</taxon>
        <taxon>Agaricomycotina</taxon>
        <taxon>Agaricomycetes</taxon>
        <taxon>Polyporales</taxon>
        <taxon>Cerrenaceae</taxon>
        <taxon>Cerrena</taxon>
    </lineage>
</organism>
<sequence length="187" mass="21689">MENENKIEAETHLTIDPAVVQLQAANEELQRRKADAEKDRELFRELYGKASAHVGEVTKENNELLEQVTILEGKVNDGLVLIRGTYEERIRRLEEDVEKWKGMYGMLLERDKKMEGEDYRKRAALEPEIRAENLKLRDELDALSADYERMEKVLEQLGEQELNQLGEQEKVLKDTVDHAGVVESMIH</sequence>
<dbReference type="EMBL" id="JASBNA010000010">
    <property type="protein sequence ID" value="KAK7688676.1"/>
    <property type="molecule type" value="Genomic_DNA"/>
</dbReference>
<protein>
    <submittedName>
        <fullName evidence="2">Uncharacterized protein</fullName>
    </submittedName>
</protein>
<name>A0AAW0G7J6_9APHY</name>